<evidence type="ECO:0000313" key="3">
    <source>
        <dbReference type="EMBL" id="KAH9511498.1"/>
    </source>
</evidence>
<evidence type="ECO:0000256" key="2">
    <source>
        <dbReference type="SAM" id="Phobius"/>
    </source>
</evidence>
<gene>
    <name evidence="3" type="ORF">DERF_009954</name>
</gene>
<proteinExistence type="predicted"/>
<reference evidence="3" key="1">
    <citation type="submission" date="2013-05" db="EMBL/GenBank/DDBJ databases">
        <authorList>
            <person name="Yim A.K.Y."/>
            <person name="Chan T.F."/>
            <person name="Ji K.M."/>
            <person name="Liu X.Y."/>
            <person name="Zhou J.W."/>
            <person name="Li R.Q."/>
            <person name="Yang K.Y."/>
            <person name="Li J."/>
            <person name="Li M."/>
            <person name="Law P.T.W."/>
            <person name="Wu Y.L."/>
            <person name="Cai Z.L."/>
            <person name="Qin H."/>
            <person name="Bao Y."/>
            <person name="Leung R.K.K."/>
            <person name="Ng P.K.S."/>
            <person name="Zou J."/>
            <person name="Zhong X.J."/>
            <person name="Ran P.X."/>
            <person name="Zhong N.S."/>
            <person name="Liu Z.G."/>
            <person name="Tsui S.K.W."/>
        </authorList>
    </citation>
    <scope>NUCLEOTIDE SEQUENCE</scope>
    <source>
        <strain evidence="3">Derf</strain>
        <tissue evidence="3">Whole organism</tissue>
    </source>
</reference>
<evidence type="ECO:0000256" key="1">
    <source>
        <dbReference type="SAM" id="MobiDB-lite"/>
    </source>
</evidence>
<comment type="caution">
    <text evidence="3">The sequence shown here is derived from an EMBL/GenBank/DDBJ whole genome shotgun (WGS) entry which is preliminary data.</text>
</comment>
<feature type="region of interest" description="Disordered" evidence="1">
    <location>
        <begin position="1"/>
        <end position="28"/>
    </location>
</feature>
<keyword evidence="2" id="KW-1133">Transmembrane helix</keyword>
<evidence type="ECO:0000313" key="4">
    <source>
        <dbReference type="Proteomes" id="UP000790347"/>
    </source>
</evidence>
<accession>A0A922HXY5</accession>
<keyword evidence="4" id="KW-1185">Reference proteome</keyword>
<keyword evidence="2" id="KW-0472">Membrane</keyword>
<dbReference type="EMBL" id="ASGP02000004">
    <property type="protein sequence ID" value="KAH9511498.1"/>
    <property type="molecule type" value="Genomic_DNA"/>
</dbReference>
<reference evidence="3" key="2">
    <citation type="journal article" date="2022" name="Res Sq">
        <title>Comparative Genomics Reveals Insights into the Divergent Evolution of Astigmatic Mites and Household Pest Adaptations.</title>
        <authorList>
            <person name="Xiong Q."/>
            <person name="Wan A.T.-Y."/>
            <person name="Liu X.-Y."/>
            <person name="Fung C.S.-H."/>
            <person name="Xiao X."/>
            <person name="Malainual N."/>
            <person name="Hou J."/>
            <person name="Wang L."/>
            <person name="Wang M."/>
            <person name="Yang K."/>
            <person name="Cui Y."/>
            <person name="Leung E."/>
            <person name="Nong W."/>
            <person name="Shin S.-K."/>
            <person name="Au S."/>
            <person name="Jeong K.Y."/>
            <person name="Chew F.T."/>
            <person name="Hui J."/>
            <person name="Leung T.F."/>
            <person name="Tungtrongchitr A."/>
            <person name="Zhong N."/>
            <person name="Liu Z."/>
            <person name="Tsui S."/>
        </authorList>
    </citation>
    <scope>NUCLEOTIDE SEQUENCE</scope>
    <source>
        <strain evidence="3">Derf</strain>
        <tissue evidence="3">Whole organism</tissue>
    </source>
</reference>
<feature type="transmembrane region" description="Helical" evidence="2">
    <location>
        <begin position="42"/>
        <end position="61"/>
    </location>
</feature>
<keyword evidence="2" id="KW-0812">Transmembrane</keyword>
<name>A0A922HXY5_DERFA</name>
<sequence length="69" mass="8510">MEKKLNPQQQQQQRRRRREQQRKQNGKQAVVSLQPNAICYKVGLNSIYRFILYSIIFNLVIRDYRRNMR</sequence>
<dbReference type="Proteomes" id="UP000790347">
    <property type="component" value="Unassembled WGS sequence"/>
</dbReference>
<protein>
    <submittedName>
        <fullName evidence="3">Uncharacterized protein</fullName>
    </submittedName>
</protein>
<organism evidence="3 4">
    <name type="scientific">Dermatophagoides farinae</name>
    <name type="common">American house dust mite</name>
    <dbReference type="NCBI Taxonomy" id="6954"/>
    <lineage>
        <taxon>Eukaryota</taxon>
        <taxon>Metazoa</taxon>
        <taxon>Ecdysozoa</taxon>
        <taxon>Arthropoda</taxon>
        <taxon>Chelicerata</taxon>
        <taxon>Arachnida</taxon>
        <taxon>Acari</taxon>
        <taxon>Acariformes</taxon>
        <taxon>Sarcoptiformes</taxon>
        <taxon>Astigmata</taxon>
        <taxon>Psoroptidia</taxon>
        <taxon>Analgoidea</taxon>
        <taxon>Pyroglyphidae</taxon>
        <taxon>Dermatophagoidinae</taxon>
        <taxon>Dermatophagoides</taxon>
    </lineage>
</organism>
<dbReference type="AlphaFoldDB" id="A0A922HXY5"/>